<protein>
    <submittedName>
        <fullName evidence="1">Uncharacterized protein</fullName>
    </submittedName>
</protein>
<keyword evidence="2" id="KW-1185">Reference proteome</keyword>
<comment type="caution">
    <text evidence="1">The sequence shown here is derived from an EMBL/GenBank/DDBJ whole genome shotgun (WGS) entry which is preliminary data.</text>
</comment>
<proteinExistence type="predicted"/>
<name>A0ACC2NJ81_9HYME</name>
<sequence length="192" mass="21705">MGVSQKTAERAREFVANQGILCLVPSKSVKALNPKSSKDEHPEVPVGFSRFAEARPPNVITAEATGTHTVCVCKIHQNFRLLLHAFDLESIDNYLRQWSYKDILARITCHLPTHECYFRECSSCPNVKAIVDEISLILQHESIGEITFKQWTNVDRSALETLTQKLPEVMEAISNSLPHLLKHDLIAKEQSR</sequence>
<reference evidence="1" key="1">
    <citation type="submission" date="2023-04" db="EMBL/GenBank/DDBJ databases">
        <title>A chromosome-level genome assembly of the parasitoid wasp Eretmocerus hayati.</title>
        <authorList>
            <person name="Zhong Y."/>
            <person name="Liu S."/>
            <person name="Liu Y."/>
        </authorList>
    </citation>
    <scope>NUCLEOTIDE SEQUENCE</scope>
    <source>
        <strain evidence="1">ZJU_SS_LIU_2023</strain>
    </source>
</reference>
<dbReference type="Proteomes" id="UP001239111">
    <property type="component" value="Chromosome 3"/>
</dbReference>
<gene>
    <name evidence="1" type="ORF">QAD02_002411</name>
</gene>
<dbReference type="EMBL" id="CM056743">
    <property type="protein sequence ID" value="KAJ8671152.1"/>
    <property type="molecule type" value="Genomic_DNA"/>
</dbReference>
<evidence type="ECO:0000313" key="1">
    <source>
        <dbReference type="EMBL" id="KAJ8671152.1"/>
    </source>
</evidence>
<evidence type="ECO:0000313" key="2">
    <source>
        <dbReference type="Proteomes" id="UP001239111"/>
    </source>
</evidence>
<organism evidence="1 2">
    <name type="scientific">Eretmocerus hayati</name>
    <dbReference type="NCBI Taxonomy" id="131215"/>
    <lineage>
        <taxon>Eukaryota</taxon>
        <taxon>Metazoa</taxon>
        <taxon>Ecdysozoa</taxon>
        <taxon>Arthropoda</taxon>
        <taxon>Hexapoda</taxon>
        <taxon>Insecta</taxon>
        <taxon>Pterygota</taxon>
        <taxon>Neoptera</taxon>
        <taxon>Endopterygota</taxon>
        <taxon>Hymenoptera</taxon>
        <taxon>Apocrita</taxon>
        <taxon>Proctotrupomorpha</taxon>
        <taxon>Chalcidoidea</taxon>
        <taxon>Aphelinidae</taxon>
        <taxon>Aphelininae</taxon>
        <taxon>Eretmocerus</taxon>
    </lineage>
</organism>
<accession>A0ACC2NJ81</accession>